<sequence length="368" mass="41141">MYEKKIAIVGAGVAGLAMSILAAKRGYYVEIFEKRGQISDLGAGVTLWPNAMFVLSKMGLTQQILQRGNPPRFVQQLNQHGHALAQLDIAQLNQSCGHKSVTILRKDLMQILYQCTQSLDIRCNFNTQIGDADISLLTNKFDLIIGADGRMKSSMRAVIFGDKSRPSFQGFVNVIGISPRPQCLHANTIKEYRTAGLRFGIVPVNDDLCYWAAAWGCTIDTTRSTEAYVEDAQRHFEQWPAAITTVLRTYNMGSVKRIFVHDLDPLPHWHRDNLVLIGDAAHASLPTSGQGACQALEDAWHLTQQLESHTDIQHALSAFYDIRIEKTTTIQQIGRQLAEQFFSNQPQEPVRMDAKQVSALWMQGLENT</sequence>
<dbReference type="PRINTS" id="PR00420">
    <property type="entry name" value="RNGMNOXGNASE"/>
</dbReference>
<reference evidence="4 5" key="1">
    <citation type="submission" date="2023-05" db="EMBL/GenBank/DDBJ databases">
        <title>Pseudoalteromonas ardens sp. nov., Pseudoalteromonas obscura sp. nov., and Pseudoalteromonas umbrosa sp. nov., isolated from the coral Montipora capitata.</title>
        <authorList>
            <person name="Thomas E.M."/>
            <person name="Smith E.M."/>
            <person name="Papke E."/>
            <person name="Shlafstein M.D."/>
            <person name="Oline D.K."/>
            <person name="Videau P."/>
            <person name="Saw J.H."/>
            <person name="Strangman W.K."/>
            <person name="Ushijima B."/>
        </authorList>
    </citation>
    <scope>NUCLEOTIDE SEQUENCE [LARGE SCALE GENOMIC DNA]</scope>
    <source>
        <strain evidence="4 5">P94</strain>
    </source>
</reference>
<keyword evidence="1" id="KW-0560">Oxidoreductase</keyword>
<evidence type="ECO:0000256" key="1">
    <source>
        <dbReference type="ARBA" id="ARBA00023002"/>
    </source>
</evidence>
<evidence type="ECO:0000313" key="4">
    <source>
        <dbReference type="EMBL" id="MDK2595572.1"/>
    </source>
</evidence>
<dbReference type="Gene3D" id="3.50.50.60">
    <property type="entry name" value="FAD/NAD(P)-binding domain"/>
    <property type="match status" value="1"/>
</dbReference>
<dbReference type="RefSeq" id="WP_284137228.1">
    <property type="nucleotide sequence ID" value="NZ_JASJUT010000003.1"/>
</dbReference>
<dbReference type="InterPro" id="IPR036188">
    <property type="entry name" value="FAD/NAD-bd_sf"/>
</dbReference>
<dbReference type="Proteomes" id="UP001231915">
    <property type="component" value="Unassembled WGS sequence"/>
</dbReference>
<dbReference type="PANTHER" id="PTHR13789:SF309">
    <property type="entry name" value="PUTATIVE (AFU_ORTHOLOGUE AFUA_6G14510)-RELATED"/>
    <property type="match status" value="1"/>
</dbReference>
<organism evidence="4 5">
    <name type="scientific">Pseudoalteromonas obscura</name>
    <dbReference type="NCBI Taxonomy" id="3048491"/>
    <lineage>
        <taxon>Bacteria</taxon>
        <taxon>Pseudomonadati</taxon>
        <taxon>Pseudomonadota</taxon>
        <taxon>Gammaproteobacteria</taxon>
        <taxon>Alteromonadales</taxon>
        <taxon>Pseudoalteromonadaceae</taxon>
        <taxon>Pseudoalteromonas</taxon>
    </lineage>
</organism>
<gene>
    <name evidence="4" type="ORF">QNM18_10990</name>
</gene>
<keyword evidence="2 4" id="KW-0503">Monooxygenase</keyword>
<dbReference type="InterPro" id="IPR002938">
    <property type="entry name" value="FAD-bd"/>
</dbReference>
<dbReference type="Pfam" id="PF01494">
    <property type="entry name" value="FAD_binding_3"/>
    <property type="match status" value="1"/>
</dbReference>
<dbReference type="SUPFAM" id="SSF51905">
    <property type="entry name" value="FAD/NAD(P)-binding domain"/>
    <property type="match status" value="1"/>
</dbReference>
<comment type="caution">
    <text evidence="4">The sequence shown here is derived from an EMBL/GenBank/DDBJ whole genome shotgun (WGS) entry which is preliminary data.</text>
</comment>
<dbReference type="GO" id="GO:0004497">
    <property type="term" value="F:monooxygenase activity"/>
    <property type="evidence" value="ECO:0007669"/>
    <property type="project" value="UniProtKB-KW"/>
</dbReference>
<accession>A0ABT7EKJ8</accession>
<evidence type="ECO:0000313" key="5">
    <source>
        <dbReference type="Proteomes" id="UP001231915"/>
    </source>
</evidence>
<proteinExistence type="predicted"/>
<protein>
    <submittedName>
        <fullName evidence="4">FAD-dependent monooxygenase</fullName>
    </submittedName>
</protein>
<dbReference type="PANTHER" id="PTHR13789">
    <property type="entry name" value="MONOOXYGENASE"/>
    <property type="match status" value="1"/>
</dbReference>
<evidence type="ECO:0000259" key="3">
    <source>
        <dbReference type="Pfam" id="PF01494"/>
    </source>
</evidence>
<name>A0ABT7EKJ8_9GAMM</name>
<keyword evidence="5" id="KW-1185">Reference proteome</keyword>
<dbReference type="InterPro" id="IPR050493">
    <property type="entry name" value="FAD-dep_Monooxygenase_BioMet"/>
</dbReference>
<evidence type="ECO:0000256" key="2">
    <source>
        <dbReference type="ARBA" id="ARBA00023033"/>
    </source>
</evidence>
<dbReference type="EMBL" id="JASJUT010000003">
    <property type="protein sequence ID" value="MDK2595572.1"/>
    <property type="molecule type" value="Genomic_DNA"/>
</dbReference>
<feature type="domain" description="FAD-binding" evidence="3">
    <location>
        <begin position="5"/>
        <end position="307"/>
    </location>
</feature>